<dbReference type="EnsemblPlants" id="KEH43452">
    <property type="protein sequence ID" value="KEH43452"/>
    <property type="gene ID" value="MTR_1g093613"/>
</dbReference>
<protein>
    <submittedName>
        <fullName evidence="1 2">Uncharacterized protein</fullName>
    </submittedName>
</protein>
<sequence length="54" mass="6030">MTKALSFHKDPKNLAFENNREIKPAENKLPKRNANNTLSNTHSLIGLNHCGSTL</sequence>
<reference evidence="1 3" key="2">
    <citation type="journal article" date="2014" name="BMC Genomics">
        <title>An improved genome release (version Mt4.0) for the model legume Medicago truncatula.</title>
        <authorList>
            <person name="Tang H."/>
            <person name="Krishnakumar V."/>
            <person name="Bidwell S."/>
            <person name="Rosen B."/>
            <person name="Chan A."/>
            <person name="Zhou S."/>
            <person name="Gentzbittel L."/>
            <person name="Childs K.L."/>
            <person name="Yandell M."/>
            <person name="Gundlach H."/>
            <person name="Mayer K.F."/>
            <person name="Schwartz D.C."/>
            <person name="Town C.D."/>
        </authorList>
    </citation>
    <scope>GENOME REANNOTATION</scope>
    <source>
        <strain evidence="1">A17</strain>
        <strain evidence="2 3">cv. Jemalong A17</strain>
    </source>
</reference>
<evidence type="ECO:0000313" key="2">
    <source>
        <dbReference type="EnsemblPlants" id="KEH43452"/>
    </source>
</evidence>
<organism evidence="1 3">
    <name type="scientific">Medicago truncatula</name>
    <name type="common">Barrel medic</name>
    <name type="synonym">Medicago tribuloides</name>
    <dbReference type="NCBI Taxonomy" id="3880"/>
    <lineage>
        <taxon>Eukaryota</taxon>
        <taxon>Viridiplantae</taxon>
        <taxon>Streptophyta</taxon>
        <taxon>Embryophyta</taxon>
        <taxon>Tracheophyta</taxon>
        <taxon>Spermatophyta</taxon>
        <taxon>Magnoliopsida</taxon>
        <taxon>eudicotyledons</taxon>
        <taxon>Gunneridae</taxon>
        <taxon>Pentapetalae</taxon>
        <taxon>rosids</taxon>
        <taxon>fabids</taxon>
        <taxon>Fabales</taxon>
        <taxon>Fabaceae</taxon>
        <taxon>Papilionoideae</taxon>
        <taxon>50 kb inversion clade</taxon>
        <taxon>NPAAA clade</taxon>
        <taxon>Hologalegina</taxon>
        <taxon>IRL clade</taxon>
        <taxon>Trifolieae</taxon>
        <taxon>Medicago</taxon>
    </lineage>
</organism>
<reference evidence="1 3" key="1">
    <citation type="journal article" date="2011" name="Nature">
        <title>The Medicago genome provides insight into the evolution of rhizobial symbioses.</title>
        <authorList>
            <person name="Young N.D."/>
            <person name="Debelle F."/>
            <person name="Oldroyd G.E."/>
            <person name="Geurts R."/>
            <person name="Cannon S.B."/>
            <person name="Udvardi M.K."/>
            <person name="Benedito V.A."/>
            <person name="Mayer K.F."/>
            <person name="Gouzy J."/>
            <person name="Schoof H."/>
            <person name="Van de Peer Y."/>
            <person name="Proost S."/>
            <person name="Cook D.R."/>
            <person name="Meyers B.C."/>
            <person name="Spannagl M."/>
            <person name="Cheung F."/>
            <person name="De Mita S."/>
            <person name="Krishnakumar V."/>
            <person name="Gundlach H."/>
            <person name="Zhou S."/>
            <person name="Mudge J."/>
            <person name="Bharti A.K."/>
            <person name="Murray J.D."/>
            <person name="Naoumkina M.A."/>
            <person name="Rosen B."/>
            <person name="Silverstein K.A."/>
            <person name="Tang H."/>
            <person name="Rombauts S."/>
            <person name="Zhao P.X."/>
            <person name="Zhou P."/>
            <person name="Barbe V."/>
            <person name="Bardou P."/>
            <person name="Bechner M."/>
            <person name="Bellec A."/>
            <person name="Berger A."/>
            <person name="Berges H."/>
            <person name="Bidwell S."/>
            <person name="Bisseling T."/>
            <person name="Choisne N."/>
            <person name="Couloux A."/>
            <person name="Denny R."/>
            <person name="Deshpande S."/>
            <person name="Dai X."/>
            <person name="Doyle J.J."/>
            <person name="Dudez A.M."/>
            <person name="Farmer A.D."/>
            <person name="Fouteau S."/>
            <person name="Franken C."/>
            <person name="Gibelin C."/>
            <person name="Gish J."/>
            <person name="Goldstein S."/>
            <person name="Gonzalez A.J."/>
            <person name="Green P.J."/>
            <person name="Hallab A."/>
            <person name="Hartog M."/>
            <person name="Hua A."/>
            <person name="Humphray S.J."/>
            <person name="Jeong D.H."/>
            <person name="Jing Y."/>
            <person name="Jocker A."/>
            <person name="Kenton S.M."/>
            <person name="Kim D.J."/>
            <person name="Klee K."/>
            <person name="Lai H."/>
            <person name="Lang C."/>
            <person name="Lin S."/>
            <person name="Macmil S.L."/>
            <person name="Magdelenat G."/>
            <person name="Matthews L."/>
            <person name="McCorrison J."/>
            <person name="Monaghan E.L."/>
            <person name="Mun J.H."/>
            <person name="Najar F.Z."/>
            <person name="Nicholson C."/>
            <person name="Noirot C."/>
            <person name="O'Bleness M."/>
            <person name="Paule C.R."/>
            <person name="Poulain J."/>
            <person name="Prion F."/>
            <person name="Qin B."/>
            <person name="Qu C."/>
            <person name="Retzel E.F."/>
            <person name="Riddle C."/>
            <person name="Sallet E."/>
            <person name="Samain S."/>
            <person name="Samson N."/>
            <person name="Sanders I."/>
            <person name="Saurat O."/>
            <person name="Scarpelli C."/>
            <person name="Schiex T."/>
            <person name="Segurens B."/>
            <person name="Severin A.J."/>
            <person name="Sherrier D.J."/>
            <person name="Shi R."/>
            <person name="Sims S."/>
            <person name="Singer S.R."/>
            <person name="Sinharoy S."/>
            <person name="Sterck L."/>
            <person name="Viollet A."/>
            <person name="Wang B.B."/>
            <person name="Wang K."/>
            <person name="Wang M."/>
            <person name="Wang X."/>
            <person name="Warfsmann J."/>
            <person name="Weissenbach J."/>
            <person name="White D.D."/>
            <person name="White J.D."/>
            <person name="Wiley G.B."/>
            <person name="Wincker P."/>
            <person name="Xing Y."/>
            <person name="Yang L."/>
            <person name="Yao Z."/>
            <person name="Ying F."/>
            <person name="Zhai J."/>
            <person name="Zhou L."/>
            <person name="Zuber A."/>
            <person name="Denarie J."/>
            <person name="Dixon R.A."/>
            <person name="May G.D."/>
            <person name="Schwartz D.C."/>
            <person name="Rogers J."/>
            <person name="Quetier F."/>
            <person name="Town C.D."/>
            <person name="Roe B.A."/>
        </authorList>
    </citation>
    <scope>NUCLEOTIDE SEQUENCE [LARGE SCALE GENOMIC DNA]</scope>
    <source>
        <strain evidence="1">A17</strain>
        <strain evidence="2 3">cv. Jemalong A17</strain>
    </source>
</reference>
<evidence type="ECO:0000313" key="1">
    <source>
        <dbReference type="EMBL" id="KEH43452.1"/>
    </source>
</evidence>
<dbReference type="HOGENOM" id="CLU_3053339_0_0_1"/>
<dbReference type="EMBL" id="CM001217">
    <property type="protein sequence ID" value="KEH43452.1"/>
    <property type="molecule type" value="Genomic_DNA"/>
</dbReference>
<keyword evidence="3" id="KW-1185">Reference proteome</keyword>
<evidence type="ECO:0000313" key="3">
    <source>
        <dbReference type="Proteomes" id="UP000002051"/>
    </source>
</evidence>
<dbReference type="AlphaFoldDB" id="A0A072VNT2"/>
<proteinExistence type="predicted"/>
<reference evidence="2" key="3">
    <citation type="submission" date="2015-04" db="UniProtKB">
        <authorList>
            <consortium name="EnsemblPlants"/>
        </authorList>
    </citation>
    <scope>IDENTIFICATION</scope>
    <source>
        <strain evidence="2">cv. Jemalong A17</strain>
    </source>
</reference>
<accession>A0A072VNT2</accession>
<gene>
    <name evidence="1" type="ordered locus">MTR_1g093613</name>
</gene>
<name>A0A072VNT2_MEDTR</name>
<dbReference type="Proteomes" id="UP000002051">
    <property type="component" value="Unassembled WGS sequence"/>
</dbReference>